<reference evidence="17" key="1">
    <citation type="journal article" date="2016" name="Nat. Commun.">
        <title>The channel catfish genome sequence provides insights into the evolution of scale formation in teleosts.</title>
        <authorList>
            <person name="Liu Z."/>
            <person name="Liu S."/>
            <person name="Yao J."/>
            <person name="Bao L."/>
            <person name="Zhang J."/>
            <person name="Li Y."/>
            <person name="Jiang C."/>
            <person name="Sun L."/>
            <person name="Wang R."/>
            <person name="Zhang Y."/>
            <person name="Zhou T."/>
            <person name="Zeng Q."/>
            <person name="Fu Q."/>
            <person name="Gao S."/>
            <person name="Li N."/>
            <person name="Koren S."/>
            <person name="Jiang Y."/>
            <person name="Zimin A."/>
            <person name="Xu P."/>
            <person name="Phillippy A.M."/>
            <person name="Geng X."/>
            <person name="Song L."/>
            <person name="Sun F."/>
            <person name="Li C."/>
            <person name="Wang X."/>
            <person name="Chen A."/>
            <person name="Jin Y."/>
            <person name="Yuan Z."/>
            <person name="Yang Y."/>
            <person name="Tan S."/>
            <person name="Peatman E."/>
            <person name="Lu J."/>
            <person name="Qin Z."/>
            <person name="Dunham R."/>
            <person name="Li Z."/>
            <person name="Sonstegard T."/>
            <person name="Feng J."/>
            <person name="Danzmann R.G."/>
            <person name="Schroeder S."/>
            <person name="Scheffler B."/>
            <person name="Duke M.V."/>
            <person name="Ballard L."/>
            <person name="Kucuktas H."/>
            <person name="Kaltenboeck L."/>
            <person name="Liu H."/>
            <person name="Armbruster J."/>
            <person name="Xie Y."/>
            <person name="Kirby M.L."/>
            <person name="Tian Y."/>
            <person name="Flanagan M.E."/>
            <person name="Mu W."/>
            <person name="Waldbieser G.C."/>
        </authorList>
    </citation>
    <scope>NUCLEOTIDE SEQUENCE [LARGE SCALE GENOMIC DNA]</scope>
    <source>
        <strain evidence="17">SDA103</strain>
    </source>
</reference>
<keyword evidence="3 14" id="KW-0716">Sensory transduction</keyword>
<dbReference type="GO" id="GO:0016020">
    <property type="term" value="C:membrane"/>
    <property type="evidence" value="ECO:0007669"/>
    <property type="project" value="UniProtKB-SubCell"/>
</dbReference>
<dbReference type="PROSITE" id="PS50262">
    <property type="entry name" value="G_PROTEIN_RECEP_F1_2"/>
    <property type="match status" value="1"/>
</dbReference>
<dbReference type="InterPro" id="IPR000276">
    <property type="entry name" value="GPCR_Rhodpsn"/>
</dbReference>
<evidence type="ECO:0000256" key="11">
    <source>
        <dbReference type="ARBA" id="ARBA00023170"/>
    </source>
</evidence>
<evidence type="ECO:0000256" key="15">
    <source>
        <dbReference type="SAM" id="MobiDB-lite"/>
    </source>
</evidence>
<evidence type="ECO:0000256" key="10">
    <source>
        <dbReference type="ARBA" id="ARBA00023157"/>
    </source>
</evidence>
<evidence type="ECO:0000256" key="2">
    <source>
        <dbReference type="ARBA" id="ARBA00022543"/>
    </source>
</evidence>
<keyword evidence="17" id="KW-1185">Reference proteome</keyword>
<comment type="subcellular location">
    <subcellularLocation>
        <location evidence="1 14">Membrane</location>
        <topology evidence="1 14">Multi-pass membrane protein</topology>
    </subcellularLocation>
</comment>
<dbReference type="GeneID" id="108276607"/>
<keyword evidence="9 14" id="KW-0472">Membrane</keyword>
<comment type="similarity">
    <text evidence="14">Belongs to the G-protein coupled receptor 1 family. Opsin subfamily.</text>
</comment>
<gene>
    <name evidence="18" type="primary">opn4xa</name>
</gene>
<evidence type="ECO:0000256" key="8">
    <source>
        <dbReference type="ARBA" id="ARBA00023040"/>
    </source>
</evidence>
<dbReference type="InterPro" id="IPR017452">
    <property type="entry name" value="GPCR_Rhodpsn_7TM"/>
</dbReference>
<dbReference type="SUPFAM" id="SSF81321">
    <property type="entry name" value="Family A G protein-coupled receptor-like"/>
    <property type="match status" value="1"/>
</dbReference>
<evidence type="ECO:0000256" key="5">
    <source>
        <dbReference type="ARBA" id="ARBA00022925"/>
    </source>
</evidence>
<keyword evidence="2 14" id="KW-0600">Photoreceptor protein</keyword>
<dbReference type="RefSeq" id="XP_017343894.2">
    <property type="nucleotide sequence ID" value="XM_017488405.3"/>
</dbReference>
<feature type="transmembrane region" description="Helical" evidence="14">
    <location>
        <begin position="242"/>
        <end position="266"/>
    </location>
</feature>
<comment type="function">
    <text evidence="13">Photoreceptor implicated in non-image-forming responses to light.</text>
</comment>
<proteinExistence type="inferred from homology"/>
<dbReference type="InterPro" id="IPR050125">
    <property type="entry name" value="GPCR_opsins"/>
</dbReference>
<feature type="transmembrane region" description="Helical" evidence="14">
    <location>
        <begin position="133"/>
        <end position="155"/>
    </location>
</feature>
<evidence type="ECO:0000313" key="17">
    <source>
        <dbReference type="Proteomes" id="UP000221080"/>
    </source>
</evidence>
<evidence type="ECO:0000259" key="16">
    <source>
        <dbReference type="PROSITE" id="PS50262"/>
    </source>
</evidence>
<dbReference type="SMART" id="SM01381">
    <property type="entry name" value="7TM_GPCR_Srsx"/>
    <property type="match status" value="1"/>
</dbReference>
<evidence type="ECO:0000256" key="3">
    <source>
        <dbReference type="ARBA" id="ARBA00022606"/>
    </source>
</evidence>
<dbReference type="OrthoDB" id="9996086at2759"/>
<keyword evidence="7 14" id="KW-0157">Chromophore</keyword>
<dbReference type="FunFam" id="1.20.1070.10:FF:000044">
    <property type="entry name" value="Opsin, ultraviolet-sensitive"/>
    <property type="match status" value="1"/>
</dbReference>
<evidence type="ECO:0000256" key="13">
    <source>
        <dbReference type="ARBA" id="ARBA00059157"/>
    </source>
</evidence>
<feature type="transmembrane region" description="Helical" evidence="14">
    <location>
        <begin position="15"/>
        <end position="42"/>
    </location>
</feature>
<feature type="region of interest" description="Disordered" evidence="15">
    <location>
        <begin position="411"/>
        <end position="431"/>
    </location>
</feature>
<feature type="domain" description="G-protein coupled receptors family 1 profile" evidence="16">
    <location>
        <begin position="33"/>
        <end position="295"/>
    </location>
</feature>
<dbReference type="PRINTS" id="PR00237">
    <property type="entry name" value="GPCRRHODOPSN"/>
</dbReference>
<organism evidence="17 18">
    <name type="scientific">Ictalurus punctatus</name>
    <name type="common">Channel catfish</name>
    <name type="synonym">Silurus punctatus</name>
    <dbReference type="NCBI Taxonomy" id="7998"/>
    <lineage>
        <taxon>Eukaryota</taxon>
        <taxon>Metazoa</taxon>
        <taxon>Chordata</taxon>
        <taxon>Craniata</taxon>
        <taxon>Vertebrata</taxon>
        <taxon>Euteleostomi</taxon>
        <taxon>Actinopterygii</taxon>
        <taxon>Neopterygii</taxon>
        <taxon>Teleostei</taxon>
        <taxon>Ostariophysi</taxon>
        <taxon>Siluriformes</taxon>
        <taxon>Ictaluridae</taxon>
        <taxon>Ictalurus</taxon>
    </lineage>
</organism>
<sequence length="431" mass="48070">MDRGFYRKVDVPDHVHYITASIVAVIGTVGVIGNALVIYAFFCNKKLRSPPNYFIINLAVSDLLMVSTQSPMFFVNSLYKEWVFGKTGCEIYAFCSALFGITSMINLVAISIDRYIVITKPLQAIGWNSKRRTLISILIVWIYSLAWSSAPLLGWSSYVPEGFMTSCTWDYVTSTPANKSYTLMLCCLVFFVPLGIISYCYVFMFLAIRNTSRDVESLGTQMRSTTLVQQQSIKREWKLAKVAFVVIVVFVLSWSPYAFVTLIAWAGYSSILTPYSNAVPAIIAKASAIYNPFIYAIIHSKYRDTLAEQVPCLHFLNKRTRKQCVPGSNSGFSLRNSVLSVQSSGSKTKFHSVSSVLTGHTVCSGVMLDPLAQQAPLLSSSQSANQLTEEEQRHQLRLEINFKDFLSQEKPAISSQSLPGHSGNDLLEDTK</sequence>
<reference evidence="18" key="2">
    <citation type="submission" date="2025-08" db="UniProtKB">
        <authorList>
            <consortium name="RefSeq"/>
        </authorList>
    </citation>
    <scope>IDENTIFICATION</scope>
    <source>
        <tissue evidence="18">Blood</tissue>
    </source>
</reference>
<name>A0A2D0SMG1_ICTPU</name>
<dbReference type="GO" id="GO:0007601">
    <property type="term" value="P:visual perception"/>
    <property type="evidence" value="ECO:0007669"/>
    <property type="project" value="InterPro"/>
</dbReference>
<dbReference type="STRING" id="7998.ENSIPUP00000006791"/>
<dbReference type="PROSITE" id="PS00238">
    <property type="entry name" value="OPSIN"/>
    <property type="match status" value="1"/>
</dbReference>
<keyword evidence="5 14" id="KW-0681">Retinal protein</keyword>
<keyword evidence="4 14" id="KW-0812">Transmembrane</keyword>
<evidence type="ECO:0000256" key="1">
    <source>
        <dbReference type="ARBA" id="ARBA00004141"/>
    </source>
</evidence>
<evidence type="ECO:0000256" key="9">
    <source>
        <dbReference type="ARBA" id="ARBA00023136"/>
    </source>
</evidence>
<feature type="transmembrane region" description="Helical" evidence="14">
    <location>
        <begin position="54"/>
        <end position="79"/>
    </location>
</feature>
<dbReference type="Proteomes" id="UP000221080">
    <property type="component" value="Chromosome 16"/>
</dbReference>
<dbReference type="KEGG" id="ipu:108276607"/>
<dbReference type="PROSITE" id="PS00237">
    <property type="entry name" value="G_PROTEIN_RECEP_F1_1"/>
    <property type="match status" value="1"/>
</dbReference>
<accession>A0A2D0SMG1</accession>
<feature type="transmembrane region" description="Helical" evidence="14">
    <location>
        <begin position="91"/>
        <end position="112"/>
    </location>
</feature>
<evidence type="ECO:0000256" key="14">
    <source>
        <dbReference type="RuleBase" id="RU004951"/>
    </source>
</evidence>
<evidence type="ECO:0000256" key="6">
    <source>
        <dbReference type="ARBA" id="ARBA00022989"/>
    </source>
</evidence>
<dbReference type="Gene3D" id="1.20.1070.10">
    <property type="entry name" value="Rhodopsin 7-helix transmembrane proteins"/>
    <property type="match status" value="1"/>
</dbReference>
<keyword evidence="11 14" id="KW-0675">Receptor</keyword>
<dbReference type="GO" id="GO:0009881">
    <property type="term" value="F:photoreceptor activity"/>
    <property type="evidence" value="ECO:0007669"/>
    <property type="project" value="UniProtKB-KW"/>
</dbReference>
<evidence type="ECO:0000256" key="12">
    <source>
        <dbReference type="ARBA" id="ARBA00023224"/>
    </source>
</evidence>
<keyword evidence="10" id="KW-1015">Disulfide bond</keyword>
<feature type="transmembrane region" description="Helical" evidence="14">
    <location>
        <begin position="278"/>
        <end position="298"/>
    </location>
</feature>
<feature type="transmembrane region" description="Helical" evidence="14">
    <location>
        <begin position="181"/>
        <end position="208"/>
    </location>
</feature>
<evidence type="ECO:0000256" key="7">
    <source>
        <dbReference type="ARBA" id="ARBA00022991"/>
    </source>
</evidence>
<keyword evidence="12 14" id="KW-0807">Transducer</keyword>
<evidence type="ECO:0000256" key="4">
    <source>
        <dbReference type="ARBA" id="ARBA00022692"/>
    </source>
</evidence>
<dbReference type="AlphaFoldDB" id="A0A2D0SMG1"/>
<dbReference type="InterPro" id="IPR027430">
    <property type="entry name" value="Retinal_BS"/>
</dbReference>
<dbReference type="CTD" id="100331502"/>
<dbReference type="PANTHER" id="PTHR24240">
    <property type="entry name" value="OPSIN"/>
    <property type="match status" value="1"/>
</dbReference>
<dbReference type="GO" id="GO:0007602">
    <property type="term" value="P:phototransduction"/>
    <property type="evidence" value="ECO:0007669"/>
    <property type="project" value="UniProtKB-KW"/>
</dbReference>
<keyword evidence="6 14" id="KW-1133">Transmembrane helix</keyword>
<dbReference type="InterPro" id="IPR001760">
    <property type="entry name" value="Opsin"/>
</dbReference>
<dbReference type="PRINTS" id="PR00238">
    <property type="entry name" value="OPSIN"/>
</dbReference>
<keyword evidence="8 14" id="KW-0297">G-protein coupled receptor</keyword>
<dbReference type="Pfam" id="PF00001">
    <property type="entry name" value="7tm_1"/>
    <property type="match status" value="1"/>
</dbReference>
<evidence type="ECO:0000313" key="18">
    <source>
        <dbReference type="RefSeq" id="XP_017343894.2"/>
    </source>
</evidence>
<protein>
    <submittedName>
        <fullName evidence="18">Opsin 4xa</fullName>
    </submittedName>
</protein>
<dbReference type="GO" id="GO:0004930">
    <property type="term" value="F:G protein-coupled receptor activity"/>
    <property type="evidence" value="ECO:0007669"/>
    <property type="project" value="UniProtKB-KW"/>
</dbReference>